<dbReference type="EMBL" id="JBHUPD010000002">
    <property type="protein sequence ID" value="MFD2872632.1"/>
    <property type="molecule type" value="Genomic_DNA"/>
</dbReference>
<keyword evidence="1" id="KW-0812">Transmembrane</keyword>
<feature type="transmembrane region" description="Helical" evidence="1">
    <location>
        <begin position="114"/>
        <end position="134"/>
    </location>
</feature>
<dbReference type="RefSeq" id="WP_377184509.1">
    <property type="nucleotide sequence ID" value="NZ_JBHUPD010000002.1"/>
</dbReference>
<evidence type="ECO:0000313" key="3">
    <source>
        <dbReference type="Proteomes" id="UP001597557"/>
    </source>
</evidence>
<evidence type="ECO:0000313" key="2">
    <source>
        <dbReference type="EMBL" id="MFD2872632.1"/>
    </source>
</evidence>
<evidence type="ECO:0008006" key="4">
    <source>
        <dbReference type="Google" id="ProtNLM"/>
    </source>
</evidence>
<comment type="caution">
    <text evidence="2">The sequence shown here is derived from an EMBL/GenBank/DDBJ whole genome shotgun (WGS) entry which is preliminary data.</text>
</comment>
<accession>A0ABW5YBK0</accession>
<feature type="transmembrane region" description="Helical" evidence="1">
    <location>
        <begin position="23"/>
        <end position="49"/>
    </location>
</feature>
<feature type="transmembrane region" description="Helical" evidence="1">
    <location>
        <begin position="164"/>
        <end position="180"/>
    </location>
</feature>
<organism evidence="2 3">
    <name type="scientific">Mucilaginibacter ximonensis</name>
    <dbReference type="NCBI Taxonomy" id="538021"/>
    <lineage>
        <taxon>Bacteria</taxon>
        <taxon>Pseudomonadati</taxon>
        <taxon>Bacteroidota</taxon>
        <taxon>Sphingobacteriia</taxon>
        <taxon>Sphingobacteriales</taxon>
        <taxon>Sphingobacteriaceae</taxon>
        <taxon>Mucilaginibacter</taxon>
    </lineage>
</organism>
<evidence type="ECO:0000256" key="1">
    <source>
        <dbReference type="SAM" id="Phobius"/>
    </source>
</evidence>
<proteinExistence type="predicted"/>
<keyword evidence="3" id="KW-1185">Reference proteome</keyword>
<feature type="transmembrane region" description="Helical" evidence="1">
    <location>
        <begin position="69"/>
        <end position="94"/>
    </location>
</feature>
<keyword evidence="1" id="KW-0472">Membrane</keyword>
<feature type="transmembrane region" description="Helical" evidence="1">
    <location>
        <begin position="140"/>
        <end position="157"/>
    </location>
</feature>
<dbReference type="Proteomes" id="UP001597557">
    <property type="component" value="Unassembled WGS sequence"/>
</dbReference>
<keyword evidence="1" id="KW-1133">Transmembrane helix</keyword>
<feature type="transmembrane region" description="Helical" evidence="1">
    <location>
        <begin position="186"/>
        <end position="206"/>
    </location>
</feature>
<name>A0ABW5YBK0_9SPHI</name>
<sequence length="213" mass="22901">MENKDIYDDISSIKNIMERSTKFISLAGMAGVMAGIYALIGAGIAYALIPDYAAASVAGNDVYNATAVGLGVDLTLFGVAMAVLILSVGTAILLSARKARRHNQTIWNQSSRTLINAGLLPLVTGGCFAFILYIQHQYSTIAPACLVFYGLALVAASKHTYGDVKWLGLLDIVLGLLSLMQPGYGLYFWALGFGVLHILYGAIMYFKYDRVNA</sequence>
<reference evidence="3" key="1">
    <citation type="journal article" date="2019" name="Int. J. Syst. Evol. Microbiol.">
        <title>The Global Catalogue of Microorganisms (GCM) 10K type strain sequencing project: providing services to taxonomists for standard genome sequencing and annotation.</title>
        <authorList>
            <consortium name="The Broad Institute Genomics Platform"/>
            <consortium name="The Broad Institute Genome Sequencing Center for Infectious Disease"/>
            <person name="Wu L."/>
            <person name="Ma J."/>
        </authorList>
    </citation>
    <scope>NUCLEOTIDE SEQUENCE [LARGE SCALE GENOMIC DNA]</scope>
    <source>
        <strain evidence="3">KCTC 22437</strain>
    </source>
</reference>
<protein>
    <recommendedName>
        <fullName evidence="4">DUF998 domain-containing protein</fullName>
    </recommendedName>
</protein>
<gene>
    <name evidence="2" type="ORF">ACFS5N_09145</name>
</gene>